<accession>A0AAD3XWE7</accession>
<evidence type="ECO:0000256" key="2">
    <source>
        <dbReference type="ARBA" id="ARBA00038006"/>
    </source>
</evidence>
<evidence type="ECO:0000259" key="5">
    <source>
        <dbReference type="PROSITE" id="PS51774"/>
    </source>
</evidence>
<feature type="compositionally biased region" description="Polar residues" evidence="4">
    <location>
        <begin position="1511"/>
        <end position="1525"/>
    </location>
</feature>
<dbReference type="Proteomes" id="UP001279734">
    <property type="component" value="Unassembled WGS sequence"/>
</dbReference>
<feature type="coiled-coil region" evidence="3">
    <location>
        <begin position="629"/>
        <end position="719"/>
    </location>
</feature>
<evidence type="ECO:0000256" key="4">
    <source>
        <dbReference type="SAM" id="MobiDB-lite"/>
    </source>
</evidence>
<proteinExistence type="inferred from homology"/>
<dbReference type="InterPro" id="IPR051861">
    <property type="entry name" value="NET_actin-binding_domain"/>
</dbReference>
<dbReference type="PROSITE" id="PS51774">
    <property type="entry name" value="NAB"/>
    <property type="match status" value="1"/>
</dbReference>
<organism evidence="6 7">
    <name type="scientific">Nepenthes gracilis</name>
    <name type="common">Slender pitcher plant</name>
    <dbReference type="NCBI Taxonomy" id="150966"/>
    <lineage>
        <taxon>Eukaryota</taxon>
        <taxon>Viridiplantae</taxon>
        <taxon>Streptophyta</taxon>
        <taxon>Embryophyta</taxon>
        <taxon>Tracheophyta</taxon>
        <taxon>Spermatophyta</taxon>
        <taxon>Magnoliopsida</taxon>
        <taxon>eudicotyledons</taxon>
        <taxon>Gunneridae</taxon>
        <taxon>Pentapetalae</taxon>
        <taxon>Caryophyllales</taxon>
        <taxon>Nepenthaceae</taxon>
        <taxon>Nepenthes</taxon>
    </lineage>
</organism>
<feature type="region of interest" description="Disordered" evidence="4">
    <location>
        <begin position="1509"/>
        <end position="1530"/>
    </location>
</feature>
<dbReference type="SUPFAM" id="SSF57997">
    <property type="entry name" value="Tropomyosin"/>
    <property type="match status" value="1"/>
</dbReference>
<gene>
    <name evidence="6" type="ORF">Nepgr_021834</name>
</gene>
<evidence type="ECO:0000313" key="7">
    <source>
        <dbReference type="Proteomes" id="UP001279734"/>
    </source>
</evidence>
<feature type="region of interest" description="Disordered" evidence="4">
    <location>
        <begin position="1601"/>
        <end position="1638"/>
    </location>
</feature>
<dbReference type="Pfam" id="PF07765">
    <property type="entry name" value="KIP1"/>
    <property type="match status" value="1"/>
</dbReference>
<protein>
    <recommendedName>
        <fullName evidence="5">NAB domain-containing protein</fullName>
    </recommendedName>
</protein>
<dbReference type="GO" id="GO:0051015">
    <property type="term" value="F:actin filament binding"/>
    <property type="evidence" value="ECO:0007669"/>
    <property type="project" value="TreeGrafter"/>
</dbReference>
<evidence type="ECO:0000313" key="6">
    <source>
        <dbReference type="EMBL" id="GMH19993.1"/>
    </source>
</evidence>
<comment type="caution">
    <text evidence="6">The sequence shown here is derived from an EMBL/GenBank/DDBJ whole genome shotgun (WGS) entry which is preliminary data.</text>
</comment>
<dbReference type="PANTHER" id="PTHR32258:SF6">
    <property type="entry name" value="PROTEIN NETWORKED 1A"/>
    <property type="match status" value="1"/>
</dbReference>
<keyword evidence="1 3" id="KW-0175">Coiled coil</keyword>
<feature type="coiled-coil region" evidence="3">
    <location>
        <begin position="1238"/>
        <end position="1398"/>
    </location>
</feature>
<feature type="compositionally biased region" description="Polar residues" evidence="4">
    <location>
        <begin position="1627"/>
        <end position="1638"/>
    </location>
</feature>
<feature type="coiled-coil region" evidence="3">
    <location>
        <begin position="877"/>
        <end position="974"/>
    </location>
</feature>
<evidence type="ECO:0000256" key="3">
    <source>
        <dbReference type="SAM" id="Coils"/>
    </source>
</evidence>
<dbReference type="InterPro" id="IPR011684">
    <property type="entry name" value="NAB"/>
</dbReference>
<comment type="similarity">
    <text evidence="2">Belongs to the NET family.</text>
</comment>
<feature type="coiled-coil region" evidence="3">
    <location>
        <begin position="1732"/>
        <end position="1780"/>
    </location>
</feature>
<sequence>MFFGVPKQPLVASEQEKLIFNFLGWRRKNGVKTEKCSWGFNTSSCCSEIPSSFPSIVPFFLFVNFVMESWINGYKGLDPELQSLIQKFIAIMSTMLHSESRRLYSWWWDSHISPKNSKWLQENLTDMDAKVKAMIKLIEEDADSFARRAEMYYEKRPELIKLVEEFYRAYRALAERYNHATGELRHAQQTLTKAFPNQVPFPHTPLTDLPTHALIDSDGSPIDASGVSLSYNFNGIERNGTYTEESGDVVRKRGLKQLNEMFQPDVVVHVLKTAEGTSRGAMNLHEEDEKGRSLADLEGDFALFANENQNLKTRICNEHERAGRAETKLQTMKEVLAKVEAERDAVFLQYQQNMEKLSNLEKELSLAQNNARELNRQASTAEAEIKSLKDALVKSQAERDDNLLQYRESLNRVGTLETAIFTAQENERRSSERVGKAEMESQNLKQELSRLEDEKEAGCRLYEQCLEKISVLENKICLAEEKAKVLNGQANKAKNQVEVLEEELLKLNEEKEDVTLRYKQSLEIISKLQNELTDAQEEARRLNIEILLGSAQLKGAEELCALLRKMNLSLQTEADNLLSWRNFIIRLQEENGRFVQVEATLHALQNLHSQSQEEQRAMAVELRNGLLIWKNLDMSKRDLEVEIQQLREKNRSLNDLNLSYSISENNLHNEISGLREIKEKLEGELRGQAEKIDAFQQQVRHLEKEMEDLFKRYQALIQQVEYVGLDLECIGSSVKDLQEENSRLKGSCSKDSAEKGVLLKKLEHMEELLRKSSIFESSLSDMSAELERSKEKVRTLQESCLLLNGEKSTLIAEQAALFSQLQIVNESMQKILENNAWLENSLVSANAEVEGLRAKSNSLEEFCQLLNNERSNLVTERSTLGSRLENVERKVESLESKFTKLEDKYAGLEKEKESTLSKYEELRVSIAMEKQECACLVMTSEARLSGLEDHIHHLQEENRCRKEFEEQLDKAVNAHVEIFILQKFIKDMEEKNYSLLLQCQKHVEAAKYSEELIAEFEGENMMQQVEREFLLDRIDKLRTGICQVIKALGINHIKETEQEQNYIPCILSNIRDISSSLLVARDENQHLAIENYILTTMLRQLNLEGTELVSRKEALDWEFLILSQHHAMLEDEKLELLEKSRYLEMEMAERVKREQSMKTEMERLYIEEGGMQMAYAVLQEENLKALEENCCFRKELSDLKEEKCKLEEEKNTAFLENLDFGIRVVIFKSYGIEKTLELETASQDVDHLSKACSDLEKRVKELAAKLEMKDMENLHLRESVKKLEERQHELNCCNDQLDQQILVQQELLDQKKTELSELQQELRDLQAKNTELYRIVEVADKEHVDSDVKGEMLEKQILELSKLCKSQDEKIEHLHQSNQKLQCELGLLQEESEEYKIREVILSSELHERSSEFELWEAEAALFYFDLQISGIREILFENKVQELSGICEGLEVMKEKVGFLETEAEGLKTQLAAYVPIIASLKDNITSLEQNPAVLTKHHPDFGAEEQVAGETSFQEQGDQSSSAPDGLSELQKLQNRIKVIENILMEERDRVGLQECPNDDVKLNAAMKEIEELRSRLSASQNIHNIEWEYGDPCSGILKSPDFGSETSEGRNGTLMKDIPLDQASDGSSYGNSRRQNGLLDDQMIKLWEITNCDLTASKTRQQASVSEYDILYQEFEIVEQNNLNAPSESPTEKGLVVDKMEVLKSGSSSDQERNKKNIIERLASDAQKLMDLQILVQELRMKMDTIKKRKSSTDVEYDKLRSQLQDFENSVMQLLDTNTEMLKTIEDRHLTSNAEASAELEEAKCAQRKRVSELARKGSERIGSLQLEMQNIQYVLLKLGDEKNKGRSRFSRSHTGILLRNFMQRRGRSRRQKKARFCGCLRPPSMEN</sequence>
<reference evidence="6" key="1">
    <citation type="submission" date="2023-05" db="EMBL/GenBank/DDBJ databases">
        <title>Nepenthes gracilis genome sequencing.</title>
        <authorList>
            <person name="Fukushima K."/>
        </authorList>
    </citation>
    <scope>NUCLEOTIDE SEQUENCE</scope>
    <source>
        <strain evidence="6">SING2019-196</strain>
    </source>
</reference>
<feature type="domain" description="NAB" evidence="5">
    <location>
        <begin position="104"/>
        <end position="184"/>
    </location>
</feature>
<dbReference type="GO" id="GO:0005886">
    <property type="term" value="C:plasma membrane"/>
    <property type="evidence" value="ECO:0007669"/>
    <property type="project" value="TreeGrafter"/>
</dbReference>
<feature type="coiled-coil region" evidence="3">
    <location>
        <begin position="322"/>
        <end position="398"/>
    </location>
</feature>
<name>A0AAD3XWE7_NEPGR</name>
<feature type="coiled-coil region" evidence="3">
    <location>
        <begin position="1532"/>
        <end position="1585"/>
    </location>
</feature>
<dbReference type="PANTHER" id="PTHR32258">
    <property type="entry name" value="PROTEIN NETWORKED 4A"/>
    <property type="match status" value="1"/>
</dbReference>
<feature type="coiled-coil region" evidence="3">
    <location>
        <begin position="434"/>
        <end position="545"/>
    </location>
</feature>
<keyword evidence="7" id="KW-1185">Reference proteome</keyword>
<evidence type="ECO:0000256" key="1">
    <source>
        <dbReference type="ARBA" id="ARBA00023054"/>
    </source>
</evidence>
<dbReference type="EMBL" id="BSYO01000021">
    <property type="protein sequence ID" value="GMH19993.1"/>
    <property type="molecule type" value="Genomic_DNA"/>
</dbReference>